<dbReference type="RefSeq" id="WP_113981062.1">
    <property type="nucleotide sequence ID" value="NZ_QMEY01000004.1"/>
</dbReference>
<dbReference type="Proteomes" id="UP000253303">
    <property type="component" value="Unassembled WGS sequence"/>
</dbReference>
<proteinExistence type="predicted"/>
<protein>
    <submittedName>
        <fullName evidence="2">Uncharacterized protein</fullName>
    </submittedName>
</protein>
<evidence type="ECO:0000256" key="1">
    <source>
        <dbReference type="SAM" id="MobiDB-lite"/>
    </source>
</evidence>
<dbReference type="AlphaFoldDB" id="A0A366M0T1"/>
<dbReference type="EMBL" id="QMEY01000004">
    <property type="protein sequence ID" value="RBQ19795.1"/>
    <property type="molecule type" value="Genomic_DNA"/>
</dbReference>
<gene>
    <name evidence="2" type="ORF">DP939_13880</name>
</gene>
<accession>A0A366M0T1</accession>
<evidence type="ECO:0000313" key="2">
    <source>
        <dbReference type="EMBL" id="RBQ19795.1"/>
    </source>
</evidence>
<keyword evidence="3" id="KW-1185">Reference proteome</keyword>
<evidence type="ECO:0000313" key="3">
    <source>
        <dbReference type="Proteomes" id="UP000253303"/>
    </source>
</evidence>
<organism evidence="2 3">
    <name type="scientific">Spongiactinospora rosea</name>
    <dbReference type="NCBI Taxonomy" id="2248750"/>
    <lineage>
        <taxon>Bacteria</taxon>
        <taxon>Bacillati</taxon>
        <taxon>Actinomycetota</taxon>
        <taxon>Actinomycetes</taxon>
        <taxon>Streptosporangiales</taxon>
        <taxon>Streptosporangiaceae</taxon>
        <taxon>Spongiactinospora</taxon>
    </lineage>
</organism>
<feature type="compositionally biased region" description="Basic residues" evidence="1">
    <location>
        <begin position="11"/>
        <end position="26"/>
    </location>
</feature>
<sequence>MRKLAAVPPHTARHKIRDIRSARRRPAAPAPDPAVVDLRAWTGRNVIRFPRGGDPAPAA</sequence>
<comment type="caution">
    <text evidence="2">The sequence shown here is derived from an EMBL/GenBank/DDBJ whole genome shotgun (WGS) entry which is preliminary data.</text>
</comment>
<reference evidence="2 3" key="1">
    <citation type="submission" date="2018-06" db="EMBL/GenBank/DDBJ databases">
        <title>Sphaerisporangium craniellae sp. nov., isolated from a marine sponge in the South China Sea.</title>
        <authorList>
            <person name="Li L."/>
        </authorList>
    </citation>
    <scope>NUCLEOTIDE SEQUENCE [LARGE SCALE GENOMIC DNA]</scope>
    <source>
        <strain evidence="2 3">LHW63015</strain>
    </source>
</reference>
<feature type="region of interest" description="Disordered" evidence="1">
    <location>
        <begin position="1"/>
        <end position="32"/>
    </location>
</feature>
<name>A0A366M0T1_9ACTN</name>